<dbReference type="RefSeq" id="WP_180805493.1">
    <property type="nucleotide sequence ID" value="NZ_CAMIHY010000089.1"/>
</dbReference>
<sequence>MGQVMHISIALPFPRKRRRLAKSDKPWWDFPRGRWNLPHGPANRRNTPGDRRP</sequence>
<reference evidence="2" key="1">
    <citation type="submission" date="2017-12" db="EMBL/GenBank/DDBJ databases">
        <authorList>
            <person name="Thomas-White K."/>
            <person name="Wolfe A.J."/>
        </authorList>
    </citation>
    <scope>NUCLEOTIDE SEQUENCE</scope>
    <source>
        <strain evidence="2">UMB0763</strain>
    </source>
</reference>
<reference evidence="2" key="2">
    <citation type="submission" date="2023-10" db="EMBL/GenBank/DDBJ databases">
        <authorList>
            <person name="Choi B."/>
        </authorList>
    </citation>
    <scope>NUCLEOTIDE SEQUENCE</scope>
    <source>
        <strain evidence="2">UMB0763</strain>
    </source>
</reference>
<evidence type="ECO:0000313" key="3">
    <source>
        <dbReference type="Proteomes" id="UP000234560"/>
    </source>
</evidence>
<feature type="region of interest" description="Disordered" evidence="1">
    <location>
        <begin position="32"/>
        <end position="53"/>
    </location>
</feature>
<name>A0AAF1BYT1_9CORY</name>
<dbReference type="Proteomes" id="UP000234560">
    <property type="component" value="Chromosome"/>
</dbReference>
<accession>A0AAF1BYT1</accession>
<dbReference type="KEGG" id="cpyr:CYJ47_12080"/>
<gene>
    <name evidence="2" type="ORF">CYJ47_12080</name>
</gene>
<proteinExistence type="predicted"/>
<dbReference type="AlphaFoldDB" id="A0AAF1BYT1"/>
<organism evidence="2 3">
    <name type="scientific">Corynebacterium pyruviciproducens</name>
    <dbReference type="NCBI Taxonomy" id="598660"/>
    <lineage>
        <taxon>Bacteria</taxon>
        <taxon>Bacillati</taxon>
        <taxon>Actinomycetota</taxon>
        <taxon>Actinomycetes</taxon>
        <taxon>Mycobacteriales</taxon>
        <taxon>Corynebacteriaceae</taxon>
        <taxon>Corynebacterium</taxon>
    </lineage>
</organism>
<dbReference type="EMBL" id="CP136958">
    <property type="protein sequence ID" value="WOT01970.1"/>
    <property type="molecule type" value="Genomic_DNA"/>
</dbReference>
<evidence type="ECO:0000256" key="1">
    <source>
        <dbReference type="SAM" id="MobiDB-lite"/>
    </source>
</evidence>
<evidence type="ECO:0000313" key="2">
    <source>
        <dbReference type="EMBL" id="WOT01970.1"/>
    </source>
</evidence>
<protein>
    <submittedName>
        <fullName evidence="2">Uncharacterized protein</fullName>
    </submittedName>
</protein>